<feature type="region of interest" description="Disordered" evidence="1">
    <location>
        <begin position="225"/>
        <end position="255"/>
    </location>
</feature>
<name>A0A934T379_9BURK</name>
<reference evidence="3" key="1">
    <citation type="submission" date="2021-01" db="EMBL/GenBank/DDBJ databases">
        <title>Genome sequence of strain Noviherbaspirillum sp. DKR-6.</title>
        <authorList>
            <person name="Chaudhary D.K."/>
        </authorList>
    </citation>
    <scope>NUCLEOTIDE SEQUENCE</scope>
    <source>
        <strain evidence="3">DKR-6</strain>
    </source>
</reference>
<comment type="caution">
    <text evidence="3">The sequence shown here is derived from an EMBL/GenBank/DDBJ whole genome shotgun (WGS) entry which is preliminary data.</text>
</comment>
<evidence type="ECO:0000256" key="2">
    <source>
        <dbReference type="SAM" id="Phobius"/>
    </source>
</evidence>
<dbReference type="RefSeq" id="WP_200598013.1">
    <property type="nucleotide sequence ID" value="NZ_JAEPBG010000024.1"/>
</dbReference>
<sequence>MPNYQVVGTGRDTGRLRKRVYTCASETDARLQAEIDGTLVSSVYELAPEPPTPGQLDCARNLGIRIPDGVSGDELSDLISLETWKDKIASPELKSMADAFGVAHTRYTGKKLMFKQIFMCLSVAGRERNLAAWFAYRVYREMVGGAYGSKIAGPGDEAIQRVAAMLAGDTSVMQSIRRYRGDDLIWFGKCSSPSGAVHQGGSNRTTAYKRASELLRPTVAAEQRAETLERAHRERERPPPPPVKIAEEPWRSPPSPTAKGCLPVLLIGFSVIFMLAAVTSSLVTR</sequence>
<protein>
    <submittedName>
        <fullName evidence="3">Uncharacterized protein</fullName>
    </submittedName>
</protein>
<dbReference type="Proteomes" id="UP000622890">
    <property type="component" value="Unassembled WGS sequence"/>
</dbReference>
<feature type="compositionally biased region" description="Basic and acidic residues" evidence="1">
    <location>
        <begin position="225"/>
        <end position="238"/>
    </location>
</feature>
<keyword evidence="4" id="KW-1185">Reference proteome</keyword>
<evidence type="ECO:0000313" key="3">
    <source>
        <dbReference type="EMBL" id="MBK4738644.1"/>
    </source>
</evidence>
<dbReference type="AlphaFoldDB" id="A0A934T379"/>
<evidence type="ECO:0000256" key="1">
    <source>
        <dbReference type="SAM" id="MobiDB-lite"/>
    </source>
</evidence>
<accession>A0A934T379</accession>
<keyword evidence="2" id="KW-0812">Transmembrane</keyword>
<proteinExistence type="predicted"/>
<feature type="transmembrane region" description="Helical" evidence="2">
    <location>
        <begin position="262"/>
        <end position="283"/>
    </location>
</feature>
<keyword evidence="2" id="KW-0472">Membrane</keyword>
<organism evidence="3 4">
    <name type="scientific">Noviherbaspirillum pedocola</name>
    <dbReference type="NCBI Taxonomy" id="2801341"/>
    <lineage>
        <taxon>Bacteria</taxon>
        <taxon>Pseudomonadati</taxon>
        <taxon>Pseudomonadota</taxon>
        <taxon>Betaproteobacteria</taxon>
        <taxon>Burkholderiales</taxon>
        <taxon>Oxalobacteraceae</taxon>
        <taxon>Noviherbaspirillum</taxon>
    </lineage>
</organism>
<gene>
    <name evidence="3" type="ORF">JJB74_28855</name>
</gene>
<evidence type="ECO:0000313" key="4">
    <source>
        <dbReference type="Proteomes" id="UP000622890"/>
    </source>
</evidence>
<dbReference type="EMBL" id="JAEPBG010000024">
    <property type="protein sequence ID" value="MBK4738644.1"/>
    <property type="molecule type" value="Genomic_DNA"/>
</dbReference>
<keyword evidence="2" id="KW-1133">Transmembrane helix</keyword>